<dbReference type="OrthoDB" id="9788689at2"/>
<feature type="binding site" evidence="3">
    <location>
        <position position="131"/>
    </location>
    <ligand>
        <name>Mn(2+)</name>
        <dbReference type="ChEBI" id="CHEBI:29035"/>
        <label>1</label>
    </ligand>
</feature>
<gene>
    <name evidence="5" type="ORF">BHK98_11645</name>
</gene>
<dbReference type="RefSeq" id="WP_075714451.1">
    <property type="nucleotide sequence ID" value="NZ_MJIE01000001.1"/>
</dbReference>
<evidence type="ECO:0000256" key="2">
    <source>
        <dbReference type="ARBA" id="ARBA00022801"/>
    </source>
</evidence>
<keyword evidence="3" id="KW-0464">Manganese</keyword>
<keyword evidence="2" id="KW-0378">Hydrolase</keyword>
<name>A0A1Q9JKB1_9FIRM</name>
<reference evidence="5 6" key="1">
    <citation type="journal article" date="2016" name="Appl. Environ. Microbiol.">
        <title>Function and Phylogeny of Bacterial Butyryl Coenzyme A:Acetate Transferases and Their Diversity in the Proximal Colon of Swine.</title>
        <authorList>
            <person name="Trachsel J."/>
            <person name="Bayles D.O."/>
            <person name="Looft T."/>
            <person name="Levine U.Y."/>
            <person name="Allen H.K."/>
        </authorList>
    </citation>
    <scope>NUCLEOTIDE SEQUENCE [LARGE SCALE GENOMIC DNA]</scope>
    <source>
        <strain evidence="5 6">68-3-10</strain>
    </source>
</reference>
<proteinExistence type="inferred from homology"/>
<accession>A0A1Q9JKB1</accession>
<dbReference type="InterPro" id="IPR006035">
    <property type="entry name" value="Ureohydrolase"/>
</dbReference>
<dbReference type="STRING" id="1261640.BHK98_11645"/>
<keyword evidence="6" id="KW-1185">Reference proteome</keyword>
<dbReference type="AlphaFoldDB" id="A0A1Q9JKB1"/>
<comment type="caution">
    <text evidence="5">The sequence shown here is derived from an EMBL/GenBank/DDBJ whole genome shotgun (WGS) entry which is preliminary data.</text>
</comment>
<keyword evidence="1 3" id="KW-0479">Metal-binding</keyword>
<feature type="binding site" evidence="3">
    <location>
        <position position="222"/>
    </location>
    <ligand>
        <name>Mn(2+)</name>
        <dbReference type="ChEBI" id="CHEBI:29035"/>
        <label>1</label>
    </ligand>
</feature>
<evidence type="ECO:0008006" key="7">
    <source>
        <dbReference type="Google" id="ProtNLM"/>
    </source>
</evidence>
<comment type="cofactor">
    <cofactor evidence="3">
        <name>Mn(2+)</name>
        <dbReference type="ChEBI" id="CHEBI:29035"/>
    </cofactor>
    <text evidence="3">Binds 2 manganese ions per subunit.</text>
</comment>
<dbReference type="PANTHER" id="PTHR11358:SF26">
    <property type="entry name" value="GUANIDINO ACID HYDROLASE, MITOCHONDRIAL"/>
    <property type="match status" value="1"/>
</dbReference>
<feature type="binding site" evidence="3">
    <location>
        <position position="105"/>
    </location>
    <ligand>
        <name>Mn(2+)</name>
        <dbReference type="ChEBI" id="CHEBI:29035"/>
        <label>1</label>
    </ligand>
</feature>
<evidence type="ECO:0000256" key="3">
    <source>
        <dbReference type="PIRSR" id="PIRSR036979-1"/>
    </source>
</evidence>
<dbReference type="PANTHER" id="PTHR11358">
    <property type="entry name" value="ARGINASE/AGMATINASE"/>
    <property type="match status" value="1"/>
</dbReference>
<dbReference type="Proteomes" id="UP000187404">
    <property type="component" value="Unassembled WGS sequence"/>
</dbReference>
<dbReference type="PIRSF" id="PIRSF036979">
    <property type="entry name" value="Arginase"/>
    <property type="match status" value="1"/>
</dbReference>
<dbReference type="PROSITE" id="PS51409">
    <property type="entry name" value="ARGINASE_2"/>
    <property type="match status" value="1"/>
</dbReference>
<evidence type="ECO:0000256" key="1">
    <source>
        <dbReference type="ARBA" id="ARBA00022723"/>
    </source>
</evidence>
<dbReference type="GO" id="GO:0046872">
    <property type="term" value="F:metal ion binding"/>
    <property type="evidence" value="ECO:0007669"/>
    <property type="project" value="UniProtKB-KW"/>
</dbReference>
<dbReference type="GO" id="GO:0008783">
    <property type="term" value="F:agmatinase activity"/>
    <property type="evidence" value="ECO:0007669"/>
    <property type="project" value="TreeGrafter"/>
</dbReference>
<dbReference type="Pfam" id="PF00491">
    <property type="entry name" value="Arginase"/>
    <property type="match status" value="1"/>
</dbReference>
<feature type="binding site" evidence="3">
    <location>
        <position position="133"/>
    </location>
    <ligand>
        <name>Mn(2+)</name>
        <dbReference type="ChEBI" id="CHEBI:29035"/>
        <label>1</label>
    </ligand>
</feature>
<dbReference type="EMBL" id="MJIE01000001">
    <property type="protein sequence ID" value="OLR56662.1"/>
    <property type="molecule type" value="Genomic_DNA"/>
</dbReference>
<evidence type="ECO:0000313" key="6">
    <source>
        <dbReference type="Proteomes" id="UP000187404"/>
    </source>
</evidence>
<protein>
    <recommendedName>
        <fullName evidence="7">Arginase</fullName>
    </recommendedName>
</protein>
<dbReference type="InterPro" id="IPR023696">
    <property type="entry name" value="Ureohydrolase_dom_sf"/>
</dbReference>
<sequence length="302" mass="33718">MDKLKFGMIGLNYDTEAGRGWPGARYAPDSIRKMLSGIMNRMEENKLFDVCNNYLVDYDKIDLKDFGNTDNIVHYDNLQAQKDMAAEIKKVMDEGYKPLILGGDHSITNAGFMAMHEKADGKIGIIDFDAHLDLKVESPVQGRYSGSSEIRRATEMDKYDPKNIVEIGPRGYNYPEHYHFIKNSGMTIITPKEVYANGAAATAEKIKEIVTDGTDYVYMTVDIDALDMAYALGSGGQEPAGLNHFQLSDMIRRLAPVVDAIDFVEVNPMTDHRELTSHVAANLILDYISGAYYAAFIEQGRS</sequence>
<organism evidence="5 6">
    <name type="scientific">Hornefia porci</name>
    <dbReference type="NCBI Taxonomy" id="2652292"/>
    <lineage>
        <taxon>Bacteria</taxon>
        <taxon>Bacillati</taxon>
        <taxon>Bacillota</taxon>
        <taxon>Clostridia</taxon>
        <taxon>Peptostreptococcales</taxon>
        <taxon>Anaerovoracaceae</taxon>
        <taxon>Hornefia</taxon>
    </lineage>
</organism>
<evidence type="ECO:0000313" key="5">
    <source>
        <dbReference type="EMBL" id="OLR56662.1"/>
    </source>
</evidence>
<dbReference type="Gene3D" id="3.40.800.10">
    <property type="entry name" value="Ureohydrolase domain"/>
    <property type="match status" value="1"/>
</dbReference>
<feature type="binding site" evidence="3">
    <location>
        <position position="224"/>
    </location>
    <ligand>
        <name>Mn(2+)</name>
        <dbReference type="ChEBI" id="CHEBI:29035"/>
        <label>1</label>
    </ligand>
</feature>
<dbReference type="GO" id="GO:0033389">
    <property type="term" value="P:putrescine biosynthetic process from arginine, via agmatine"/>
    <property type="evidence" value="ECO:0007669"/>
    <property type="project" value="TreeGrafter"/>
</dbReference>
<evidence type="ECO:0000256" key="4">
    <source>
        <dbReference type="PROSITE-ProRule" id="PRU00742"/>
    </source>
</evidence>
<dbReference type="SUPFAM" id="SSF52768">
    <property type="entry name" value="Arginase/deacetylase"/>
    <property type="match status" value="1"/>
</dbReference>
<feature type="binding site" evidence="3">
    <location>
        <position position="129"/>
    </location>
    <ligand>
        <name>Mn(2+)</name>
        <dbReference type="ChEBI" id="CHEBI:29035"/>
        <label>1</label>
    </ligand>
</feature>
<comment type="similarity">
    <text evidence="4">Belongs to the arginase family.</text>
</comment>